<dbReference type="SUPFAM" id="SSF51735">
    <property type="entry name" value="NAD(P)-binding Rossmann-fold domains"/>
    <property type="match status" value="1"/>
</dbReference>
<reference evidence="1" key="1">
    <citation type="submission" date="2021-11" db="EMBL/GenBank/DDBJ databases">
        <authorList>
            <consortium name="Genoscope - CEA"/>
            <person name="William W."/>
        </authorList>
    </citation>
    <scope>NUCLEOTIDE SEQUENCE</scope>
</reference>
<organism evidence="1 2">
    <name type="scientific">Pelagomonas calceolata</name>
    <dbReference type="NCBI Taxonomy" id="35677"/>
    <lineage>
        <taxon>Eukaryota</taxon>
        <taxon>Sar</taxon>
        <taxon>Stramenopiles</taxon>
        <taxon>Ochrophyta</taxon>
        <taxon>Pelagophyceae</taxon>
        <taxon>Pelagomonadales</taxon>
        <taxon>Pelagomonadaceae</taxon>
        <taxon>Pelagomonas</taxon>
    </lineage>
</organism>
<dbReference type="Proteomes" id="UP000789595">
    <property type="component" value="Unassembled WGS sequence"/>
</dbReference>
<dbReference type="OrthoDB" id="1393670at2759"/>
<protein>
    <submittedName>
        <fullName evidence="1">Uncharacterized protein</fullName>
    </submittedName>
</protein>
<evidence type="ECO:0000313" key="1">
    <source>
        <dbReference type="EMBL" id="CAH0374853.1"/>
    </source>
</evidence>
<dbReference type="EMBL" id="CAKKNE010000004">
    <property type="protein sequence ID" value="CAH0374853.1"/>
    <property type="molecule type" value="Genomic_DNA"/>
</dbReference>
<evidence type="ECO:0000313" key="2">
    <source>
        <dbReference type="Proteomes" id="UP000789595"/>
    </source>
</evidence>
<dbReference type="Gene3D" id="3.40.50.720">
    <property type="entry name" value="NAD(P)-binding Rossmann-like Domain"/>
    <property type="match status" value="1"/>
</dbReference>
<name>A0A8J2SQI3_9STRA</name>
<dbReference type="AlphaFoldDB" id="A0A8J2SQI3"/>
<proteinExistence type="predicted"/>
<sequence length="404" mass="43740">MGWCLTDAEDRGQSATNRFWLAEADAASPSGRILRPEDTAASVVHLLSESASMVTGAILDISPDMLPGIMSGASVLGEGVWHNAHFGAAHLLAARRMGNGPVGKAIAEELRSSAKRLGDSLYDLNYDDGFRLRTASDIWKTPDAAVESGGERPGFYEPSRDRRCVSNAAAVIFYSLLNEDADDDRIGEMGETFLDLFFDEKLGRFRRGAVADGQEYWRSVDQAMAILACRRLGGDRAAAAAAAAATALRDDFGYRSGERPINHLGPFPGTRRRNSWHDAFAIYALALDGDVSDLVDMMRAAYESADNGLLAHQARDAGTSPYLGDGSAVHFSCTQAVWGAVGRATRGEGFETHDAAWRRFDAATSRDGLFVVADAYPNVRLWCNTEPAFWLLVEPDIFASNSLS</sequence>
<dbReference type="InterPro" id="IPR036291">
    <property type="entry name" value="NAD(P)-bd_dom_sf"/>
</dbReference>
<keyword evidence="2" id="KW-1185">Reference proteome</keyword>
<gene>
    <name evidence="1" type="ORF">PECAL_4P21600</name>
</gene>
<comment type="caution">
    <text evidence="1">The sequence shown here is derived from an EMBL/GenBank/DDBJ whole genome shotgun (WGS) entry which is preliminary data.</text>
</comment>
<accession>A0A8J2SQI3</accession>